<feature type="compositionally biased region" description="Polar residues" evidence="1">
    <location>
        <begin position="113"/>
        <end position="126"/>
    </location>
</feature>
<feature type="compositionally biased region" description="Basic and acidic residues" evidence="1">
    <location>
        <begin position="43"/>
        <end position="54"/>
    </location>
</feature>
<evidence type="ECO:0000313" key="2">
    <source>
        <dbReference type="EMBL" id="KAK7505590.1"/>
    </source>
</evidence>
<feature type="region of interest" description="Disordered" evidence="1">
    <location>
        <begin position="40"/>
        <end position="213"/>
    </location>
</feature>
<gene>
    <name evidence="2" type="ORF">BaRGS_00003335</name>
</gene>
<feature type="compositionally biased region" description="Basic and acidic residues" evidence="1">
    <location>
        <begin position="102"/>
        <end position="111"/>
    </location>
</feature>
<feature type="non-terminal residue" evidence="2">
    <location>
        <position position="749"/>
    </location>
</feature>
<feature type="compositionally biased region" description="Basic and acidic residues" evidence="1">
    <location>
        <begin position="200"/>
        <end position="210"/>
    </location>
</feature>
<feature type="compositionally biased region" description="Basic and acidic residues" evidence="1">
    <location>
        <begin position="550"/>
        <end position="568"/>
    </location>
</feature>
<feature type="compositionally biased region" description="Basic and acidic residues" evidence="1">
    <location>
        <begin position="156"/>
        <end position="173"/>
    </location>
</feature>
<dbReference type="EMBL" id="JACVVK020000010">
    <property type="protein sequence ID" value="KAK7505590.1"/>
    <property type="molecule type" value="Genomic_DNA"/>
</dbReference>
<organism evidence="2 3">
    <name type="scientific">Batillaria attramentaria</name>
    <dbReference type="NCBI Taxonomy" id="370345"/>
    <lineage>
        <taxon>Eukaryota</taxon>
        <taxon>Metazoa</taxon>
        <taxon>Spiralia</taxon>
        <taxon>Lophotrochozoa</taxon>
        <taxon>Mollusca</taxon>
        <taxon>Gastropoda</taxon>
        <taxon>Caenogastropoda</taxon>
        <taxon>Sorbeoconcha</taxon>
        <taxon>Cerithioidea</taxon>
        <taxon>Batillariidae</taxon>
        <taxon>Batillaria</taxon>
    </lineage>
</organism>
<proteinExistence type="predicted"/>
<feature type="compositionally biased region" description="Polar residues" evidence="1">
    <location>
        <begin position="498"/>
        <end position="513"/>
    </location>
</feature>
<evidence type="ECO:0000256" key="1">
    <source>
        <dbReference type="SAM" id="MobiDB-lite"/>
    </source>
</evidence>
<feature type="region of interest" description="Disordered" evidence="1">
    <location>
        <begin position="423"/>
        <end position="570"/>
    </location>
</feature>
<name>A0ABD0M214_9CAEN</name>
<reference evidence="2 3" key="1">
    <citation type="journal article" date="2023" name="Sci. Data">
        <title>Genome assembly of the Korean intertidal mud-creeper Batillaria attramentaria.</title>
        <authorList>
            <person name="Patra A.K."/>
            <person name="Ho P.T."/>
            <person name="Jun S."/>
            <person name="Lee S.J."/>
            <person name="Kim Y."/>
            <person name="Won Y.J."/>
        </authorList>
    </citation>
    <scope>NUCLEOTIDE SEQUENCE [LARGE SCALE GENOMIC DNA]</scope>
    <source>
        <strain evidence="2">Wonlab-2016</strain>
    </source>
</reference>
<dbReference type="AlphaFoldDB" id="A0ABD0M214"/>
<protein>
    <submittedName>
        <fullName evidence="2">Uncharacterized protein</fullName>
    </submittedName>
</protein>
<accession>A0ABD0M214</accession>
<feature type="region of interest" description="Disordered" evidence="1">
    <location>
        <begin position="584"/>
        <end position="681"/>
    </location>
</feature>
<sequence length="749" mass="82153">MSGRFSQSYIRQQPEYRYLVNKDTDHVIQTCFEDGQVKLRFGHKQDPPQDDTVRLPKRPPGHKGGSSTSSSLSHSSVYHLTGRGYHGMDNKMGGQGKVGKATNDHASEKPSEVSASSDVQTSNASDKPSEVSAGGDVQANNSSGGAATQPGMLELGPDKTKEITQEGEKKPLTTEELEASKGLQDEAQAEFVPSDLSTDPDEHRQEKNTDEDTCNNFEISVAVRTRRYGTVVVPESTKPAENNNNDAIREEKLQEHSEPARDLNCQNNSGDAQTIGAAPGTPMTTATEQNYGEGEAGPSDDGVKSWSPPLIVVSDLNTLDNSDYSEDLDVFNVDADVYLDSERSKRPHAEKDWGHYVVTQADHAGDKTEKGFGVDHFEKVEVDVMGRFCRDSLKDYRPLAPMTTVHVKLMMPFDDKDAKAAILEERPVPSTRRASKSAAEQRRRNPTAGQVLTSAERSILSSRRPSTTKSGVMANNNSNDTKDPGTGSRRWTLAASPGQMSSLPGVQHPSRQVSWARETSEDEIHVHRDDTAHTLREKRSPTGSLKSAMHTKEAKRPGRHENPDEGRVVNRRGSMMGLVKQLESPGHAHADHALPLPRRVSTASGLNRRVSTISRSSPRVSTSSGPSRRVSTASESSRRASSVFGPSRRASHVAHDESPETADLISRQASQYDPKVERSQSYMHQKGNSFNKASQYLTPVRSGVHNLQVHYSQTNTAHNDGLIFAHLLRASHVRNALVEEGVYALERRL</sequence>
<comment type="caution">
    <text evidence="2">The sequence shown here is derived from an EMBL/GenBank/DDBJ whole genome shotgun (WGS) entry which is preliminary data.</text>
</comment>
<feature type="compositionally biased region" description="Low complexity" evidence="1">
    <location>
        <begin position="608"/>
        <end position="643"/>
    </location>
</feature>
<feature type="compositionally biased region" description="Low complexity" evidence="1">
    <location>
        <begin position="274"/>
        <end position="287"/>
    </location>
</feature>
<evidence type="ECO:0000313" key="3">
    <source>
        <dbReference type="Proteomes" id="UP001519460"/>
    </source>
</evidence>
<dbReference type="Proteomes" id="UP001519460">
    <property type="component" value="Unassembled WGS sequence"/>
</dbReference>
<feature type="compositionally biased region" description="Basic and acidic residues" evidence="1">
    <location>
        <begin position="518"/>
        <end position="540"/>
    </location>
</feature>
<feature type="region of interest" description="Disordered" evidence="1">
    <location>
        <begin position="267"/>
        <end position="304"/>
    </location>
</feature>
<feature type="compositionally biased region" description="Low complexity" evidence="1">
    <location>
        <begin position="66"/>
        <end position="76"/>
    </location>
</feature>
<feature type="compositionally biased region" description="Polar residues" evidence="1">
    <location>
        <begin position="447"/>
        <end position="479"/>
    </location>
</feature>
<keyword evidence="3" id="KW-1185">Reference proteome</keyword>